<comment type="subcellular location">
    <subcellularLocation>
        <location evidence="1">Membrane</location>
        <topology evidence="1">Multi-pass membrane protein</topology>
    </subcellularLocation>
</comment>
<comment type="caution">
    <text evidence="7">The sequence shown here is derived from an EMBL/GenBank/DDBJ whole genome shotgun (WGS) entry which is preliminary data.</text>
</comment>
<dbReference type="GO" id="GO:0015093">
    <property type="term" value="F:ferrous iron transmembrane transporter activity"/>
    <property type="evidence" value="ECO:0007669"/>
    <property type="project" value="TreeGrafter"/>
</dbReference>
<dbReference type="GO" id="GO:0033573">
    <property type="term" value="C:high-affinity iron permease complex"/>
    <property type="evidence" value="ECO:0007669"/>
    <property type="project" value="InterPro"/>
</dbReference>
<evidence type="ECO:0000256" key="2">
    <source>
        <dbReference type="ARBA" id="ARBA00008333"/>
    </source>
</evidence>
<evidence type="ECO:0000313" key="8">
    <source>
        <dbReference type="Proteomes" id="UP000293854"/>
    </source>
</evidence>
<reference evidence="7 8" key="1">
    <citation type="submission" date="2018-11" db="EMBL/GenBank/DDBJ databases">
        <title>Genomic profiling of Staphylococcus species from a Poultry farm system in KwaZulu-Natal, South Africa.</title>
        <authorList>
            <person name="Amoako D.G."/>
            <person name="Somboro A.M."/>
            <person name="Abia A.L.K."/>
            <person name="Bester L.A."/>
            <person name="Essack S.Y."/>
        </authorList>
    </citation>
    <scope>NUCLEOTIDE SEQUENCE [LARGE SCALE GENOMIC DNA]</scope>
    <source>
        <strain evidence="7 8">SA11</strain>
    </source>
</reference>
<feature type="transmembrane region" description="Helical" evidence="6">
    <location>
        <begin position="25"/>
        <end position="43"/>
    </location>
</feature>
<feature type="non-terminal residue" evidence="7">
    <location>
        <position position="89"/>
    </location>
</feature>
<evidence type="ECO:0000256" key="4">
    <source>
        <dbReference type="ARBA" id="ARBA00022989"/>
    </source>
</evidence>
<evidence type="ECO:0000313" key="7">
    <source>
        <dbReference type="EMBL" id="RZH98343.1"/>
    </source>
</evidence>
<gene>
    <name evidence="7" type="ORF">EIG99_14405</name>
</gene>
<keyword evidence="3 6" id="KW-0812">Transmembrane</keyword>
<accession>A0A4Q7CKI9</accession>
<dbReference type="InterPro" id="IPR004923">
    <property type="entry name" value="FTR1/Fip1/EfeU"/>
</dbReference>
<comment type="similarity">
    <text evidence="2">Belongs to the oxidase-dependent Fe transporter (OFeT) (TC 9.A.10.1) family.</text>
</comment>
<evidence type="ECO:0000256" key="6">
    <source>
        <dbReference type="SAM" id="Phobius"/>
    </source>
</evidence>
<dbReference type="Proteomes" id="UP000293854">
    <property type="component" value="Unassembled WGS sequence"/>
</dbReference>
<proteinExistence type="inferred from homology"/>
<feature type="transmembrane region" description="Helical" evidence="6">
    <location>
        <begin position="63"/>
        <end position="86"/>
    </location>
</feature>
<keyword evidence="5 6" id="KW-0472">Membrane</keyword>
<evidence type="ECO:0000256" key="5">
    <source>
        <dbReference type="ARBA" id="ARBA00023136"/>
    </source>
</evidence>
<name>A0A4Q7CKI9_9STAP</name>
<dbReference type="PANTHER" id="PTHR31632">
    <property type="entry name" value="IRON TRANSPORTER FTH1"/>
    <property type="match status" value="1"/>
</dbReference>
<evidence type="ECO:0000256" key="3">
    <source>
        <dbReference type="ARBA" id="ARBA00022692"/>
    </source>
</evidence>
<dbReference type="EMBL" id="RQTE01000631">
    <property type="protein sequence ID" value="RZH98343.1"/>
    <property type="molecule type" value="Genomic_DNA"/>
</dbReference>
<sequence>GIWMHNKSNEQRWNQLMQFMYDKAANIRSLALLVLIGLISVMREGVEVILFYMCMIGELSAKYFILGIGIALVILVIFAVLFRFIVRLI</sequence>
<protein>
    <submittedName>
        <fullName evidence="7">Uncharacterized protein</fullName>
    </submittedName>
</protein>
<keyword evidence="4 6" id="KW-1133">Transmembrane helix</keyword>
<feature type="non-terminal residue" evidence="7">
    <location>
        <position position="1"/>
    </location>
</feature>
<organism evidence="7 8">
    <name type="scientific">Staphylococcus condimenti</name>
    <dbReference type="NCBI Taxonomy" id="70255"/>
    <lineage>
        <taxon>Bacteria</taxon>
        <taxon>Bacillati</taxon>
        <taxon>Bacillota</taxon>
        <taxon>Bacilli</taxon>
        <taxon>Bacillales</taxon>
        <taxon>Staphylococcaceae</taxon>
        <taxon>Staphylococcus</taxon>
    </lineage>
</organism>
<evidence type="ECO:0000256" key="1">
    <source>
        <dbReference type="ARBA" id="ARBA00004141"/>
    </source>
</evidence>
<dbReference type="PANTHER" id="PTHR31632:SF2">
    <property type="entry name" value="PLASMA MEMBRANE IRON PERMEASE"/>
    <property type="match status" value="1"/>
</dbReference>
<dbReference type="AlphaFoldDB" id="A0A4Q7CKI9"/>